<evidence type="ECO:0000313" key="1">
    <source>
        <dbReference type="EMBL" id="CAG9185036.1"/>
    </source>
</evidence>
<reference evidence="1 2" key="1">
    <citation type="submission" date="2021-08" db="EMBL/GenBank/DDBJ databases">
        <authorList>
            <person name="Peeters C."/>
        </authorList>
    </citation>
    <scope>NUCLEOTIDE SEQUENCE [LARGE SCALE GENOMIC DNA]</scope>
    <source>
        <strain evidence="1 2">LMG 23994</strain>
    </source>
</reference>
<proteinExistence type="predicted"/>
<dbReference type="Proteomes" id="UP000701702">
    <property type="component" value="Unassembled WGS sequence"/>
</dbReference>
<evidence type="ECO:0008006" key="3">
    <source>
        <dbReference type="Google" id="ProtNLM"/>
    </source>
</evidence>
<dbReference type="RefSeq" id="WP_224008612.1">
    <property type="nucleotide sequence ID" value="NZ_CAJZAF010000040.1"/>
</dbReference>
<name>A0ABN7ZLF2_9BURK</name>
<accession>A0ABN7ZLF2</accession>
<protein>
    <recommendedName>
        <fullName evidence="3">Lipoprotein</fullName>
    </recommendedName>
</protein>
<dbReference type="EMBL" id="CAJZAF010000040">
    <property type="protein sequence ID" value="CAG9185036.1"/>
    <property type="molecule type" value="Genomic_DNA"/>
</dbReference>
<sequence length="117" mass="13305">MTMLLMSCVSVQLRTSSKKGWFELSGEVREDEAVNVEDWIADNLEDGMYERVDGAKIVGIHDDVDLEIDDPRFNGERDDSAIVVRDTREDTYFLFLDVNVPEAALLRHAQALREATN</sequence>
<evidence type="ECO:0000313" key="2">
    <source>
        <dbReference type="Proteomes" id="UP000701702"/>
    </source>
</evidence>
<keyword evidence="2" id="KW-1185">Reference proteome</keyword>
<gene>
    <name evidence="1" type="ORF">LMG23994_05586</name>
</gene>
<comment type="caution">
    <text evidence="1">The sequence shown here is derived from an EMBL/GenBank/DDBJ whole genome shotgun (WGS) entry which is preliminary data.</text>
</comment>
<organism evidence="1 2">
    <name type="scientific">Cupriavidus pinatubonensis</name>
    <dbReference type="NCBI Taxonomy" id="248026"/>
    <lineage>
        <taxon>Bacteria</taxon>
        <taxon>Pseudomonadati</taxon>
        <taxon>Pseudomonadota</taxon>
        <taxon>Betaproteobacteria</taxon>
        <taxon>Burkholderiales</taxon>
        <taxon>Burkholderiaceae</taxon>
        <taxon>Cupriavidus</taxon>
    </lineage>
</organism>